<dbReference type="CDD" id="cd05259">
    <property type="entry name" value="PCBER_SDR_a"/>
    <property type="match status" value="1"/>
</dbReference>
<keyword evidence="5" id="KW-1185">Reference proteome</keyword>
<dbReference type="InterPro" id="IPR051609">
    <property type="entry name" value="NmrA/Isoflavone_reductase-like"/>
</dbReference>
<dbReference type="PANTHER" id="PTHR47706:SF1">
    <property type="entry name" value="CIPA-LIKE, PUTATIVE (AFU_ORTHOLOGUE AFUA_1G12460)-RELATED"/>
    <property type="match status" value="1"/>
</dbReference>
<dbReference type="Proteomes" id="UP001285441">
    <property type="component" value="Unassembled WGS sequence"/>
</dbReference>
<dbReference type="GO" id="GO:0016491">
    <property type="term" value="F:oxidoreductase activity"/>
    <property type="evidence" value="ECO:0007669"/>
    <property type="project" value="UniProtKB-KW"/>
</dbReference>
<comment type="caution">
    <text evidence="4">The sequence shown here is derived from an EMBL/GenBank/DDBJ whole genome shotgun (WGS) entry which is preliminary data.</text>
</comment>
<feature type="domain" description="NmrA-like" evidence="3">
    <location>
        <begin position="6"/>
        <end position="225"/>
    </location>
</feature>
<protein>
    <recommendedName>
        <fullName evidence="3">NmrA-like domain-containing protein</fullName>
    </recommendedName>
</protein>
<dbReference type="SUPFAM" id="SSF51735">
    <property type="entry name" value="NAD(P)-binding Rossmann-fold domains"/>
    <property type="match status" value="1"/>
</dbReference>
<dbReference type="InterPro" id="IPR045312">
    <property type="entry name" value="PCBER-like"/>
</dbReference>
<keyword evidence="1" id="KW-0521">NADP</keyword>
<accession>A0AAE0N5X0</accession>
<gene>
    <name evidence="4" type="ORF">B0H63DRAFT_318699</name>
</gene>
<evidence type="ECO:0000259" key="3">
    <source>
        <dbReference type="Pfam" id="PF05368"/>
    </source>
</evidence>
<evidence type="ECO:0000256" key="2">
    <source>
        <dbReference type="ARBA" id="ARBA00023002"/>
    </source>
</evidence>
<keyword evidence="2" id="KW-0560">Oxidoreductase</keyword>
<evidence type="ECO:0000256" key="1">
    <source>
        <dbReference type="ARBA" id="ARBA00022857"/>
    </source>
</evidence>
<dbReference type="Gene3D" id="3.40.50.720">
    <property type="entry name" value="NAD(P)-binding Rossmann-like Domain"/>
    <property type="match status" value="1"/>
</dbReference>
<dbReference type="InterPro" id="IPR008030">
    <property type="entry name" value="NmrA-like"/>
</dbReference>
<dbReference type="PANTHER" id="PTHR47706">
    <property type="entry name" value="NMRA-LIKE FAMILY PROTEIN"/>
    <property type="match status" value="1"/>
</dbReference>
<evidence type="ECO:0000313" key="4">
    <source>
        <dbReference type="EMBL" id="KAK3370619.1"/>
    </source>
</evidence>
<dbReference type="InterPro" id="IPR036291">
    <property type="entry name" value="NAD(P)-bd_dom_sf"/>
</dbReference>
<dbReference type="AlphaFoldDB" id="A0AAE0N5X0"/>
<evidence type="ECO:0000313" key="5">
    <source>
        <dbReference type="Proteomes" id="UP001285441"/>
    </source>
</evidence>
<sequence length="301" mass="31925">MASIIKKVALAGGSGRLGPAILEQLLAHNYDVTVLTRVESTATFPAAAKVQRVDYSSKESLVAALKGQDAVVSAIANPAIDKQIILIDAAVEAGVKRFLPSEFGSDTTNPKAAVLPVFRNKVNSQKALQERAAASTTGFTYTTVITGPLIGWVLTQAFLSVKDKRATLYDGGDHVFSTTTLETIGKAVCAVLAHPDETANRVVKVHDTATTLNELLAKAQKSVGAEGWTITKPSVDELLGSSWAGVKQGKFDWPTLFGFVITAIQGDGYGGKLENIDNKLLGIPELSDEELQAVVDKVAKY</sequence>
<name>A0AAE0N5X0_9PEZI</name>
<proteinExistence type="predicted"/>
<organism evidence="4 5">
    <name type="scientific">Podospora didyma</name>
    <dbReference type="NCBI Taxonomy" id="330526"/>
    <lineage>
        <taxon>Eukaryota</taxon>
        <taxon>Fungi</taxon>
        <taxon>Dikarya</taxon>
        <taxon>Ascomycota</taxon>
        <taxon>Pezizomycotina</taxon>
        <taxon>Sordariomycetes</taxon>
        <taxon>Sordariomycetidae</taxon>
        <taxon>Sordariales</taxon>
        <taxon>Podosporaceae</taxon>
        <taxon>Podospora</taxon>
    </lineage>
</organism>
<dbReference type="Pfam" id="PF05368">
    <property type="entry name" value="NmrA"/>
    <property type="match status" value="1"/>
</dbReference>
<dbReference type="EMBL" id="JAULSW010000009">
    <property type="protein sequence ID" value="KAK3370619.1"/>
    <property type="molecule type" value="Genomic_DNA"/>
</dbReference>
<reference evidence="4" key="1">
    <citation type="journal article" date="2023" name="Mol. Phylogenet. Evol.">
        <title>Genome-scale phylogeny and comparative genomics of the fungal order Sordariales.</title>
        <authorList>
            <person name="Hensen N."/>
            <person name="Bonometti L."/>
            <person name="Westerberg I."/>
            <person name="Brannstrom I.O."/>
            <person name="Guillou S."/>
            <person name="Cros-Aarteil S."/>
            <person name="Calhoun S."/>
            <person name="Haridas S."/>
            <person name="Kuo A."/>
            <person name="Mondo S."/>
            <person name="Pangilinan J."/>
            <person name="Riley R."/>
            <person name="LaButti K."/>
            <person name="Andreopoulos B."/>
            <person name="Lipzen A."/>
            <person name="Chen C."/>
            <person name="Yan M."/>
            <person name="Daum C."/>
            <person name="Ng V."/>
            <person name="Clum A."/>
            <person name="Steindorff A."/>
            <person name="Ohm R.A."/>
            <person name="Martin F."/>
            <person name="Silar P."/>
            <person name="Natvig D.O."/>
            <person name="Lalanne C."/>
            <person name="Gautier V."/>
            <person name="Ament-Velasquez S.L."/>
            <person name="Kruys A."/>
            <person name="Hutchinson M.I."/>
            <person name="Powell A.J."/>
            <person name="Barry K."/>
            <person name="Miller A.N."/>
            <person name="Grigoriev I.V."/>
            <person name="Debuchy R."/>
            <person name="Gladieux P."/>
            <person name="Hiltunen Thoren M."/>
            <person name="Johannesson H."/>
        </authorList>
    </citation>
    <scope>NUCLEOTIDE SEQUENCE</scope>
    <source>
        <strain evidence="4">CBS 232.78</strain>
    </source>
</reference>
<reference evidence="4" key="2">
    <citation type="submission" date="2023-06" db="EMBL/GenBank/DDBJ databases">
        <authorList>
            <consortium name="Lawrence Berkeley National Laboratory"/>
            <person name="Haridas S."/>
            <person name="Hensen N."/>
            <person name="Bonometti L."/>
            <person name="Westerberg I."/>
            <person name="Brannstrom I.O."/>
            <person name="Guillou S."/>
            <person name="Cros-Aarteil S."/>
            <person name="Calhoun S."/>
            <person name="Kuo A."/>
            <person name="Mondo S."/>
            <person name="Pangilinan J."/>
            <person name="Riley R."/>
            <person name="LaButti K."/>
            <person name="Andreopoulos B."/>
            <person name="Lipzen A."/>
            <person name="Chen C."/>
            <person name="Yanf M."/>
            <person name="Daum C."/>
            <person name="Ng V."/>
            <person name="Clum A."/>
            <person name="Steindorff A."/>
            <person name="Ohm R."/>
            <person name="Martin F."/>
            <person name="Silar P."/>
            <person name="Natvig D."/>
            <person name="Lalanne C."/>
            <person name="Gautier V."/>
            <person name="Ament-velasquez S.L."/>
            <person name="Kruys A."/>
            <person name="Hutchinson M.I."/>
            <person name="Powell A.J."/>
            <person name="Barry K."/>
            <person name="Miller A.N."/>
            <person name="Grigoriev I.V."/>
            <person name="Debuchy R."/>
            <person name="Gladieux P."/>
            <person name="Thoren M.H."/>
            <person name="Johannesson H."/>
        </authorList>
    </citation>
    <scope>NUCLEOTIDE SEQUENCE</scope>
    <source>
        <strain evidence="4">CBS 232.78</strain>
    </source>
</reference>